<dbReference type="EnsemblMetazoa" id="BGLB034518-RA">
    <property type="protein sequence ID" value="BGLB034518-PA"/>
    <property type="gene ID" value="BGLB034518"/>
</dbReference>
<evidence type="ECO:0000313" key="2">
    <source>
        <dbReference type="Proteomes" id="UP000076420"/>
    </source>
</evidence>
<dbReference type="OrthoDB" id="6512497at2759"/>
<dbReference type="KEGG" id="bgt:106063039"/>
<accession>A0A2C9LSL1</accession>
<protein>
    <submittedName>
        <fullName evidence="1">Uncharacterized protein</fullName>
    </submittedName>
</protein>
<dbReference type="VEuPathDB" id="VectorBase:BGLB034518"/>
<gene>
    <name evidence="1" type="primary">106063039</name>
</gene>
<sequence>MTTDKEKNIREIVRALDRVSESSLQNEECKQICGNLLDAFYFACKAKVEFAKEETESLGFSLVKNIDKILSGILQFAYFFEPREGPCALKYRSALQYVLDEFKDFQINESLNTGQNVLDIKIKQSDALKNLDDAIDFWKEDLTVGLDIEGYSIESLYRPDDIPEHHTWWLPKNNLSNSVLSPIHCGLSSEPSRHGERENFSEGETISTNIFLICIVIIVALKLKKEEKHL</sequence>
<reference evidence="1" key="1">
    <citation type="submission" date="2020-05" db="UniProtKB">
        <authorList>
            <consortium name="EnsemblMetazoa"/>
        </authorList>
    </citation>
    <scope>IDENTIFICATION</scope>
    <source>
        <strain evidence="1">BB02</strain>
    </source>
</reference>
<dbReference type="RefSeq" id="XP_013076800.2">
    <property type="nucleotide sequence ID" value="XM_013221346.2"/>
</dbReference>
<dbReference type="Proteomes" id="UP000076420">
    <property type="component" value="Unassembled WGS sequence"/>
</dbReference>
<evidence type="ECO:0000313" key="1">
    <source>
        <dbReference type="EnsemblMetazoa" id="BGLB034518-PA"/>
    </source>
</evidence>
<proteinExistence type="predicted"/>
<dbReference type="AlphaFoldDB" id="A0A2C9LSL1"/>
<name>A0A2C9LSL1_BIOGL</name>
<organism evidence="1 2">
    <name type="scientific">Biomphalaria glabrata</name>
    <name type="common">Bloodfluke planorb</name>
    <name type="synonym">Freshwater snail</name>
    <dbReference type="NCBI Taxonomy" id="6526"/>
    <lineage>
        <taxon>Eukaryota</taxon>
        <taxon>Metazoa</taxon>
        <taxon>Spiralia</taxon>
        <taxon>Lophotrochozoa</taxon>
        <taxon>Mollusca</taxon>
        <taxon>Gastropoda</taxon>
        <taxon>Heterobranchia</taxon>
        <taxon>Euthyneura</taxon>
        <taxon>Panpulmonata</taxon>
        <taxon>Hygrophila</taxon>
        <taxon>Lymnaeoidea</taxon>
        <taxon>Planorbidae</taxon>
        <taxon>Biomphalaria</taxon>
    </lineage>
</organism>